<dbReference type="EMBL" id="PIQC01000004">
    <property type="protein sequence ID" value="RUO69398.1"/>
    <property type="molecule type" value="Genomic_DNA"/>
</dbReference>
<keyword evidence="1" id="KW-0812">Transmembrane</keyword>
<feature type="transmembrane region" description="Helical" evidence="1">
    <location>
        <begin position="47"/>
        <end position="66"/>
    </location>
</feature>
<keyword evidence="3" id="KW-1185">Reference proteome</keyword>
<feature type="transmembrane region" description="Helical" evidence="1">
    <location>
        <begin position="23"/>
        <end position="41"/>
    </location>
</feature>
<proteinExistence type="predicted"/>
<accession>A0A432YZN6</accession>
<gene>
    <name evidence="2" type="ORF">CWI78_05640</name>
</gene>
<keyword evidence="1" id="KW-1133">Transmembrane helix</keyword>
<reference evidence="3" key="1">
    <citation type="journal article" date="2018" name="Front. Microbiol.">
        <title>Genome-Based Analysis Reveals the Taxonomy and Diversity of the Family Idiomarinaceae.</title>
        <authorList>
            <person name="Liu Y."/>
            <person name="Lai Q."/>
            <person name="Shao Z."/>
        </authorList>
    </citation>
    <scope>NUCLEOTIDE SEQUENCE [LARGE SCALE GENOMIC DNA]</scope>
    <source>
        <strain evidence="3">R22</strain>
    </source>
</reference>
<evidence type="ECO:0000256" key="1">
    <source>
        <dbReference type="SAM" id="Phobius"/>
    </source>
</evidence>
<evidence type="ECO:0000313" key="2">
    <source>
        <dbReference type="EMBL" id="RUO69398.1"/>
    </source>
</evidence>
<organism evidence="2 3">
    <name type="scientific">Idiomarina ramblicola</name>
    <dbReference type="NCBI Taxonomy" id="263724"/>
    <lineage>
        <taxon>Bacteria</taxon>
        <taxon>Pseudomonadati</taxon>
        <taxon>Pseudomonadota</taxon>
        <taxon>Gammaproteobacteria</taxon>
        <taxon>Alteromonadales</taxon>
        <taxon>Idiomarinaceae</taxon>
        <taxon>Idiomarina</taxon>
    </lineage>
</organism>
<dbReference type="Proteomes" id="UP000288058">
    <property type="component" value="Unassembled WGS sequence"/>
</dbReference>
<keyword evidence="1" id="KW-0472">Membrane</keyword>
<comment type="caution">
    <text evidence="2">The sequence shown here is derived from an EMBL/GenBank/DDBJ whole genome shotgun (WGS) entry which is preliminary data.</text>
</comment>
<feature type="transmembrane region" description="Helical" evidence="1">
    <location>
        <begin position="87"/>
        <end position="111"/>
    </location>
</feature>
<dbReference type="RefSeq" id="WP_126781098.1">
    <property type="nucleotide sequence ID" value="NZ_PIQC01000004.1"/>
</dbReference>
<dbReference type="AlphaFoldDB" id="A0A432YZN6"/>
<protein>
    <submittedName>
        <fullName evidence="2">Uncharacterized protein</fullName>
    </submittedName>
</protein>
<dbReference type="OrthoDB" id="9967829at2"/>
<evidence type="ECO:0000313" key="3">
    <source>
        <dbReference type="Proteomes" id="UP000288058"/>
    </source>
</evidence>
<sequence length="119" mass="13299">MLEALSTQKDVRMFKLTPFVKRLLILSVLLNLPPIIAPVFMQIGLEPVLLIAWLAAWVNVPFLLGLEHLFGDQTMMFSEFGVNEAPMMVWLSIVVFWLLLAGILAGISLVFSRQASDAN</sequence>
<name>A0A432YZN6_9GAMM</name>